<feature type="region of interest" description="Disordered" evidence="8">
    <location>
        <begin position="38"/>
        <end position="119"/>
    </location>
</feature>
<dbReference type="InterPro" id="IPR011545">
    <property type="entry name" value="DEAD/DEAH_box_helicase_dom"/>
</dbReference>
<keyword evidence="5 7" id="KW-0694">RNA-binding</keyword>
<evidence type="ECO:0000259" key="10">
    <source>
        <dbReference type="PROSITE" id="PS51194"/>
    </source>
</evidence>
<feature type="domain" description="Helicase ATP-binding" evidence="9">
    <location>
        <begin position="221"/>
        <end position="422"/>
    </location>
</feature>
<sequence length="682" mass="77741">MDLFIMRRFGEESEKEPVNQEDHLSSLLEKIEERKKKREKLNELQKQREEAPSEEKRQVIKHVHVNEKEKKRKDKRKHKSENNEALLNDTSEKSESGIESPTKKKKKKRKNVELGNDGPLDELEIKKTEDACTKVQSKVPQGFTIIGTDKFSKKSKVKRVLPYWLAHPNVVSGSMTDISKTIYDIPSLDKDLVKRLEENNIKYFFPVQSKVIPWLLEAHRKPLQYRPNDVCISAPTGSGKTLAFVLPVIQALKSRVMRHVRALVVLPVRDLALQIFDVFKEYCKGTDLKVILLTGHSSFVKEQQELVKTSSIIGQYNAVDIVVTTPGRLVEHLIDTPGFSLKFLQFLIIDEADRVVDNIQNDWLHHVEKHVSSDITGKRTALSSLSLQAMIPSPPQKLLFSATLTQDPEKLEKLGLFQPKLFTTIVGERDADVQESATEVRGDFVGKYTTPAELTEKCCVVDPELKPLVLYHLISNENWKNVLCFTNSQKNTHRLALLLRYLGGGSLNVGEISGALRRDLRDKTIQRFSSGKLNVLVSSDALARGIDIPDVDYVVSYDVPKFVKTHIHRIGRTARAGRKGTAVTFLEKKEVNKFKVMLQTASKENGVEDFSVTHSDLEYLENDYKNALTALQQNLQKEEELETKKLRRLRTFRPKSLNIQNIQRKTKIGKTKSLKVKGKKEN</sequence>
<dbReference type="AlphaFoldDB" id="A0AAN9V710"/>
<keyword evidence="1 6" id="KW-0547">Nucleotide-binding</keyword>
<dbReference type="SMART" id="SM00487">
    <property type="entry name" value="DEXDc"/>
    <property type="match status" value="1"/>
</dbReference>
<gene>
    <name evidence="11" type="ORF">R5R35_005879</name>
</gene>
<dbReference type="SMART" id="SM00490">
    <property type="entry name" value="HELICc"/>
    <property type="match status" value="1"/>
</dbReference>
<dbReference type="PROSITE" id="PS51194">
    <property type="entry name" value="HELICASE_CTER"/>
    <property type="match status" value="1"/>
</dbReference>
<dbReference type="InterPro" id="IPR001650">
    <property type="entry name" value="Helicase_C-like"/>
</dbReference>
<comment type="caution">
    <text evidence="11">The sequence shown here is derived from an EMBL/GenBank/DDBJ whole genome shotgun (WGS) entry which is preliminary data.</text>
</comment>
<dbReference type="CDD" id="cd17956">
    <property type="entry name" value="DEADc_DDX51"/>
    <property type="match status" value="1"/>
</dbReference>
<dbReference type="PANTHER" id="PTHR24031">
    <property type="entry name" value="RNA HELICASE"/>
    <property type="match status" value="1"/>
</dbReference>
<evidence type="ECO:0000256" key="7">
    <source>
        <dbReference type="RuleBase" id="RU365068"/>
    </source>
</evidence>
<proteinExistence type="inferred from homology"/>
<evidence type="ECO:0000256" key="4">
    <source>
        <dbReference type="ARBA" id="ARBA00022840"/>
    </source>
</evidence>
<accession>A0AAN9V710</accession>
<dbReference type="InterPro" id="IPR000629">
    <property type="entry name" value="RNA-helicase_DEAD-box_CS"/>
</dbReference>
<protein>
    <recommendedName>
        <fullName evidence="7">ATP-dependent RNA helicase</fullName>
        <ecNumber evidence="7">3.6.4.13</ecNumber>
    </recommendedName>
</protein>
<evidence type="ECO:0000256" key="6">
    <source>
        <dbReference type="RuleBase" id="RU000492"/>
    </source>
</evidence>
<evidence type="ECO:0000256" key="1">
    <source>
        <dbReference type="ARBA" id="ARBA00022741"/>
    </source>
</evidence>
<dbReference type="GO" id="GO:0005524">
    <property type="term" value="F:ATP binding"/>
    <property type="evidence" value="ECO:0007669"/>
    <property type="project" value="UniProtKB-UniRule"/>
</dbReference>
<evidence type="ECO:0000313" key="12">
    <source>
        <dbReference type="Proteomes" id="UP001378592"/>
    </source>
</evidence>
<feature type="compositionally biased region" description="Basic and acidic residues" evidence="8">
    <location>
        <begin position="8"/>
        <end position="25"/>
    </location>
</feature>
<comment type="domain">
    <text evidence="7">The Q motif is unique to and characteristic of the DEAD box family of RNA helicases and controls ATP binding and hydrolysis.</text>
</comment>
<keyword evidence="2 6" id="KW-0378">Hydrolase</keyword>
<feature type="region of interest" description="Disordered" evidence="8">
    <location>
        <begin position="1"/>
        <end position="25"/>
    </location>
</feature>
<keyword evidence="12" id="KW-1185">Reference proteome</keyword>
<dbReference type="Gene3D" id="3.40.50.300">
    <property type="entry name" value="P-loop containing nucleotide triphosphate hydrolases"/>
    <property type="match status" value="2"/>
</dbReference>
<evidence type="ECO:0000256" key="8">
    <source>
        <dbReference type="SAM" id="MobiDB-lite"/>
    </source>
</evidence>
<evidence type="ECO:0000313" key="11">
    <source>
        <dbReference type="EMBL" id="KAK7790950.1"/>
    </source>
</evidence>
<keyword evidence="4 6" id="KW-0067">ATP-binding</keyword>
<comment type="similarity">
    <text evidence="6">Belongs to the DEAD box helicase family.</text>
</comment>
<evidence type="ECO:0000256" key="5">
    <source>
        <dbReference type="ARBA" id="ARBA00022884"/>
    </source>
</evidence>
<dbReference type="SUPFAM" id="SSF52540">
    <property type="entry name" value="P-loop containing nucleoside triphosphate hydrolases"/>
    <property type="match status" value="1"/>
</dbReference>
<dbReference type="GO" id="GO:0003723">
    <property type="term" value="F:RNA binding"/>
    <property type="evidence" value="ECO:0007669"/>
    <property type="project" value="UniProtKB-UniRule"/>
</dbReference>
<dbReference type="Pfam" id="PF00271">
    <property type="entry name" value="Helicase_C"/>
    <property type="match status" value="1"/>
</dbReference>
<feature type="domain" description="Helicase C-terminal" evidence="10">
    <location>
        <begin position="464"/>
        <end position="618"/>
    </location>
</feature>
<dbReference type="GO" id="GO:0016787">
    <property type="term" value="F:hydrolase activity"/>
    <property type="evidence" value="ECO:0007669"/>
    <property type="project" value="UniProtKB-KW"/>
</dbReference>
<keyword evidence="3 6" id="KW-0347">Helicase</keyword>
<evidence type="ECO:0000259" key="9">
    <source>
        <dbReference type="PROSITE" id="PS51192"/>
    </source>
</evidence>
<name>A0AAN9V710_9ORTH</name>
<feature type="compositionally biased region" description="Basic and acidic residues" evidence="8">
    <location>
        <begin position="38"/>
        <end position="69"/>
    </location>
</feature>
<dbReference type="PROSITE" id="PS00039">
    <property type="entry name" value="DEAD_ATP_HELICASE"/>
    <property type="match status" value="1"/>
</dbReference>
<dbReference type="Pfam" id="PF00270">
    <property type="entry name" value="DEAD"/>
    <property type="match status" value="1"/>
</dbReference>
<reference evidence="11 12" key="1">
    <citation type="submission" date="2024-03" db="EMBL/GenBank/DDBJ databases">
        <title>The genome assembly and annotation of the cricket Gryllus longicercus Weissman &amp; Gray.</title>
        <authorList>
            <person name="Szrajer S."/>
            <person name="Gray D."/>
            <person name="Ylla G."/>
        </authorList>
    </citation>
    <scope>NUCLEOTIDE SEQUENCE [LARGE SCALE GENOMIC DNA]</scope>
    <source>
        <strain evidence="11">DAG 2021-001</strain>
        <tissue evidence="11">Whole body minus gut</tissue>
    </source>
</reference>
<comment type="function">
    <text evidence="7">RNA helicase.</text>
</comment>
<evidence type="ECO:0000256" key="2">
    <source>
        <dbReference type="ARBA" id="ARBA00022801"/>
    </source>
</evidence>
<dbReference type="EC" id="3.6.4.13" evidence="7"/>
<dbReference type="InterPro" id="IPR027417">
    <property type="entry name" value="P-loop_NTPase"/>
</dbReference>
<comment type="catalytic activity">
    <reaction evidence="7">
        <text>ATP + H2O = ADP + phosphate + H(+)</text>
        <dbReference type="Rhea" id="RHEA:13065"/>
        <dbReference type="ChEBI" id="CHEBI:15377"/>
        <dbReference type="ChEBI" id="CHEBI:15378"/>
        <dbReference type="ChEBI" id="CHEBI:30616"/>
        <dbReference type="ChEBI" id="CHEBI:43474"/>
        <dbReference type="ChEBI" id="CHEBI:456216"/>
        <dbReference type="EC" id="3.6.4.13"/>
    </reaction>
</comment>
<evidence type="ECO:0000256" key="3">
    <source>
        <dbReference type="ARBA" id="ARBA00022806"/>
    </source>
</evidence>
<dbReference type="GO" id="GO:0003724">
    <property type="term" value="F:RNA helicase activity"/>
    <property type="evidence" value="ECO:0007669"/>
    <property type="project" value="UniProtKB-EC"/>
</dbReference>
<organism evidence="11 12">
    <name type="scientific">Gryllus longicercus</name>
    <dbReference type="NCBI Taxonomy" id="2509291"/>
    <lineage>
        <taxon>Eukaryota</taxon>
        <taxon>Metazoa</taxon>
        <taxon>Ecdysozoa</taxon>
        <taxon>Arthropoda</taxon>
        <taxon>Hexapoda</taxon>
        <taxon>Insecta</taxon>
        <taxon>Pterygota</taxon>
        <taxon>Neoptera</taxon>
        <taxon>Polyneoptera</taxon>
        <taxon>Orthoptera</taxon>
        <taxon>Ensifera</taxon>
        <taxon>Gryllidea</taxon>
        <taxon>Grylloidea</taxon>
        <taxon>Gryllidae</taxon>
        <taxon>Gryllinae</taxon>
        <taxon>Gryllus</taxon>
    </lineage>
</organism>
<dbReference type="CDD" id="cd18787">
    <property type="entry name" value="SF2_C_DEAD"/>
    <property type="match status" value="1"/>
</dbReference>
<feature type="compositionally biased region" description="Basic residues" evidence="8">
    <location>
        <begin position="70"/>
        <end position="79"/>
    </location>
</feature>
<dbReference type="Proteomes" id="UP001378592">
    <property type="component" value="Unassembled WGS sequence"/>
</dbReference>
<dbReference type="PROSITE" id="PS51192">
    <property type="entry name" value="HELICASE_ATP_BIND_1"/>
    <property type="match status" value="1"/>
</dbReference>
<dbReference type="InterPro" id="IPR014001">
    <property type="entry name" value="Helicase_ATP-bd"/>
</dbReference>
<dbReference type="EMBL" id="JAZDUA010000576">
    <property type="protein sequence ID" value="KAK7790950.1"/>
    <property type="molecule type" value="Genomic_DNA"/>
</dbReference>